<dbReference type="InterPro" id="IPR004358">
    <property type="entry name" value="Sig_transdc_His_kin-like_C"/>
</dbReference>
<dbReference type="InterPro" id="IPR013767">
    <property type="entry name" value="PAS_fold"/>
</dbReference>
<dbReference type="SUPFAM" id="SSF55785">
    <property type="entry name" value="PYP-like sensor domain (PAS domain)"/>
    <property type="match status" value="2"/>
</dbReference>
<dbReference type="GO" id="GO:0030295">
    <property type="term" value="F:protein kinase activator activity"/>
    <property type="evidence" value="ECO:0007669"/>
    <property type="project" value="TreeGrafter"/>
</dbReference>
<keyword evidence="8" id="KW-0418">Kinase</keyword>
<dbReference type="InterPro" id="IPR003661">
    <property type="entry name" value="HisK_dim/P_dom"/>
</dbReference>
<protein>
    <recommendedName>
        <fullName evidence="3">histidine kinase</fullName>
        <ecNumber evidence="3">2.7.13.3</ecNumber>
    </recommendedName>
</protein>
<feature type="domain" description="PAS" evidence="15">
    <location>
        <begin position="333"/>
        <end position="403"/>
    </location>
</feature>
<sequence length="677" mass="75405">MTQANNSAVTIPAFLEGGGEMGELMRSINWSATSLGDPAFWPSALKQMVSMMLTVNFPVLVCWGSDYIQLYNDSFRPINGATKHPQAMAGSAKDTYAEIWETIGPMFAEVMTGKTIGFPDFMVPMDRNGYTEECYFDFSYSPIRTEDGSVGGVLVVCLETTGKVVSIERQNAINDELASANEELAATNEELLAVNDELAAINVELTESQKILKRNERLFRSIAVNIPDSVIVVIDREHRYVMVEGDLMEKMGYQRTDYEGRHPTEIGQTERYNASKHLYDRMMAGERFSLERKGQNGEYYRVYLVPLKNEQGEVDAGLVMAMDISNIKQAEEKSAKLAAIVESSDDAIISKTLESVITSWNDAAQRMFGYTAGEIIGETIYKLIPPDRQDEEPRILARLKAGERVEHFETKRMTKAGNLIDVSLTISPIKDPQGNIIGVSKIARDITERKLDETRKNDFIGMASHELKTPLTSLNAIIQVAGMRLKDNQDTFLSGAMDRANTQVKKMTRMINGFLNISRLEAGKLHIEKDPFDLNELLLGIFQETQMIVNTHGVSLHTTGKLNVCADRDKIDSVISNLITNAVKYSPKGKEIRIGSETRGDNAIVWVKDEGIGIGPNDLKQIFDRYHRVESEDTRHISGFGIGLYLSAEIIGRHDGKIWAESEPGGGSTFYFSLPLA</sequence>
<keyword evidence="12" id="KW-0472">Membrane</keyword>
<keyword evidence="5" id="KW-0808">Transferase</keyword>
<reference evidence="17 18" key="1">
    <citation type="journal article" date="2017" name="Curr. Microbiol.">
        <title>Mucilaginibacter ginsenosidivorans sp. nov., Isolated from Soil of Ginseng Field.</title>
        <authorList>
            <person name="Kim M.M."/>
            <person name="Siddiqi M.Z."/>
            <person name="Im W.T."/>
        </authorList>
    </citation>
    <scope>NUCLEOTIDE SEQUENCE [LARGE SCALE GENOMIC DNA]</scope>
    <source>
        <strain evidence="17 18">Gsoil 3017</strain>
    </source>
</reference>
<dbReference type="PROSITE" id="PS50109">
    <property type="entry name" value="HIS_KIN"/>
    <property type="match status" value="1"/>
</dbReference>
<dbReference type="GO" id="GO:0005524">
    <property type="term" value="F:ATP binding"/>
    <property type="evidence" value="ECO:0007669"/>
    <property type="project" value="UniProtKB-KW"/>
</dbReference>
<dbReference type="RefSeq" id="WP_147033534.1">
    <property type="nucleotide sequence ID" value="NZ_CP042436.1"/>
</dbReference>
<evidence type="ECO:0000256" key="4">
    <source>
        <dbReference type="ARBA" id="ARBA00022553"/>
    </source>
</evidence>
<feature type="domain" description="PAC" evidence="16">
    <location>
        <begin position="406"/>
        <end position="458"/>
    </location>
</feature>
<dbReference type="InterPro" id="IPR000014">
    <property type="entry name" value="PAS"/>
</dbReference>
<comment type="catalytic activity">
    <reaction evidence="1">
        <text>ATP + protein L-histidine = ADP + protein N-phospho-L-histidine.</text>
        <dbReference type="EC" id="2.7.13.3"/>
    </reaction>
</comment>
<evidence type="ECO:0000256" key="3">
    <source>
        <dbReference type="ARBA" id="ARBA00012438"/>
    </source>
</evidence>
<dbReference type="InterPro" id="IPR001610">
    <property type="entry name" value="PAC"/>
</dbReference>
<keyword evidence="7" id="KW-0547">Nucleotide-binding</keyword>
<dbReference type="InterPro" id="IPR036890">
    <property type="entry name" value="HATPase_C_sf"/>
</dbReference>
<evidence type="ECO:0000259" key="16">
    <source>
        <dbReference type="PROSITE" id="PS50113"/>
    </source>
</evidence>
<keyword evidence="9" id="KW-0067">ATP-binding</keyword>
<evidence type="ECO:0000259" key="15">
    <source>
        <dbReference type="PROSITE" id="PS50112"/>
    </source>
</evidence>
<dbReference type="InterPro" id="IPR035965">
    <property type="entry name" value="PAS-like_dom_sf"/>
</dbReference>
<dbReference type="Gene3D" id="3.30.565.10">
    <property type="entry name" value="Histidine kinase-like ATPase, C-terminal domain"/>
    <property type="match status" value="1"/>
</dbReference>
<dbReference type="SMART" id="SM00388">
    <property type="entry name" value="HisKA"/>
    <property type="match status" value="1"/>
</dbReference>
<dbReference type="CDD" id="cd00082">
    <property type="entry name" value="HisKA"/>
    <property type="match status" value="1"/>
</dbReference>
<keyword evidence="11" id="KW-0902">Two-component regulatory system</keyword>
<dbReference type="PROSITE" id="PS50112">
    <property type="entry name" value="PAS"/>
    <property type="match status" value="1"/>
</dbReference>
<organism evidence="17 18">
    <name type="scientific">Mucilaginibacter ginsenosidivorans</name>
    <dbReference type="NCBI Taxonomy" id="398053"/>
    <lineage>
        <taxon>Bacteria</taxon>
        <taxon>Pseudomonadati</taxon>
        <taxon>Bacteroidota</taxon>
        <taxon>Sphingobacteriia</taxon>
        <taxon>Sphingobacteriales</taxon>
        <taxon>Sphingobacteriaceae</taxon>
        <taxon>Mucilaginibacter</taxon>
    </lineage>
</organism>
<dbReference type="PANTHER" id="PTHR42878">
    <property type="entry name" value="TWO-COMPONENT HISTIDINE KINASE"/>
    <property type="match status" value="1"/>
</dbReference>
<evidence type="ECO:0000256" key="13">
    <source>
        <dbReference type="SAM" id="Coils"/>
    </source>
</evidence>
<evidence type="ECO:0000256" key="9">
    <source>
        <dbReference type="ARBA" id="ARBA00022840"/>
    </source>
</evidence>
<dbReference type="OrthoDB" id="9813151at2"/>
<dbReference type="SUPFAM" id="SSF47384">
    <property type="entry name" value="Homodimeric domain of signal transducing histidine kinase"/>
    <property type="match status" value="1"/>
</dbReference>
<dbReference type="GO" id="GO:0007234">
    <property type="term" value="P:osmosensory signaling via phosphorelay pathway"/>
    <property type="evidence" value="ECO:0007669"/>
    <property type="project" value="TreeGrafter"/>
</dbReference>
<dbReference type="PANTHER" id="PTHR42878:SF7">
    <property type="entry name" value="SENSOR HISTIDINE KINASE GLRK"/>
    <property type="match status" value="1"/>
</dbReference>
<evidence type="ECO:0000313" key="17">
    <source>
        <dbReference type="EMBL" id="QEC64700.1"/>
    </source>
</evidence>
<feature type="domain" description="PAC" evidence="16">
    <location>
        <begin position="284"/>
        <end position="336"/>
    </location>
</feature>
<dbReference type="EC" id="2.7.13.3" evidence="3"/>
<evidence type="ECO:0000256" key="11">
    <source>
        <dbReference type="ARBA" id="ARBA00023012"/>
    </source>
</evidence>
<dbReference type="Pfam" id="PF00989">
    <property type="entry name" value="PAS"/>
    <property type="match status" value="1"/>
</dbReference>
<evidence type="ECO:0000256" key="5">
    <source>
        <dbReference type="ARBA" id="ARBA00022679"/>
    </source>
</evidence>
<dbReference type="EMBL" id="CP042436">
    <property type="protein sequence ID" value="QEC64700.1"/>
    <property type="molecule type" value="Genomic_DNA"/>
</dbReference>
<dbReference type="InterPro" id="IPR005467">
    <property type="entry name" value="His_kinase_dom"/>
</dbReference>
<gene>
    <name evidence="17" type="ORF">FRZ54_19745</name>
</gene>
<dbReference type="CDD" id="cd00130">
    <property type="entry name" value="PAS"/>
    <property type="match status" value="1"/>
</dbReference>
<dbReference type="GO" id="GO:0000155">
    <property type="term" value="F:phosphorelay sensor kinase activity"/>
    <property type="evidence" value="ECO:0007669"/>
    <property type="project" value="InterPro"/>
</dbReference>
<dbReference type="InterPro" id="IPR050351">
    <property type="entry name" value="BphY/WalK/GraS-like"/>
</dbReference>
<dbReference type="Pfam" id="PF08448">
    <property type="entry name" value="PAS_4"/>
    <property type="match status" value="1"/>
</dbReference>
<dbReference type="SMART" id="SM00387">
    <property type="entry name" value="HATPase_c"/>
    <property type="match status" value="1"/>
</dbReference>
<evidence type="ECO:0000256" key="1">
    <source>
        <dbReference type="ARBA" id="ARBA00000085"/>
    </source>
</evidence>
<dbReference type="InterPro" id="IPR036097">
    <property type="entry name" value="HisK_dim/P_sf"/>
</dbReference>
<keyword evidence="13" id="KW-0175">Coiled coil</keyword>
<dbReference type="InterPro" id="IPR003594">
    <property type="entry name" value="HATPase_dom"/>
</dbReference>
<dbReference type="FunFam" id="3.30.565.10:FF:000006">
    <property type="entry name" value="Sensor histidine kinase WalK"/>
    <property type="match status" value="1"/>
</dbReference>
<dbReference type="PROSITE" id="PS50113">
    <property type="entry name" value="PAC"/>
    <property type="match status" value="2"/>
</dbReference>
<dbReference type="PRINTS" id="PR00344">
    <property type="entry name" value="BCTRLSENSOR"/>
</dbReference>
<feature type="domain" description="Histidine kinase" evidence="14">
    <location>
        <begin position="462"/>
        <end position="677"/>
    </location>
</feature>
<accession>A0A5B8UZT7</accession>
<dbReference type="Gene3D" id="3.30.450.20">
    <property type="entry name" value="PAS domain"/>
    <property type="match status" value="3"/>
</dbReference>
<name>A0A5B8UZT7_9SPHI</name>
<evidence type="ECO:0000313" key="18">
    <source>
        <dbReference type="Proteomes" id="UP000321479"/>
    </source>
</evidence>
<proteinExistence type="predicted"/>
<keyword evidence="4" id="KW-0597">Phosphoprotein</keyword>
<evidence type="ECO:0000256" key="7">
    <source>
        <dbReference type="ARBA" id="ARBA00022741"/>
    </source>
</evidence>
<dbReference type="GO" id="GO:0016020">
    <property type="term" value="C:membrane"/>
    <property type="evidence" value="ECO:0007669"/>
    <property type="project" value="UniProtKB-SubCell"/>
</dbReference>
<evidence type="ECO:0000256" key="8">
    <source>
        <dbReference type="ARBA" id="ARBA00022777"/>
    </source>
</evidence>
<dbReference type="Proteomes" id="UP000321479">
    <property type="component" value="Chromosome"/>
</dbReference>
<dbReference type="NCBIfam" id="TIGR00229">
    <property type="entry name" value="sensory_box"/>
    <property type="match status" value="2"/>
</dbReference>
<feature type="coiled-coil region" evidence="13">
    <location>
        <begin position="170"/>
        <end position="204"/>
    </location>
</feature>
<evidence type="ECO:0000259" key="14">
    <source>
        <dbReference type="PROSITE" id="PS50109"/>
    </source>
</evidence>
<comment type="subcellular location">
    <subcellularLocation>
        <location evidence="2">Membrane</location>
        <topology evidence="2">Multi-pass membrane protein</topology>
    </subcellularLocation>
</comment>
<dbReference type="Gene3D" id="1.10.287.130">
    <property type="match status" value="1"/>
</dbReference>
<dbReference type="KEGG" id="mgin:FRZ54_19745"/>
<evidence type="ECO:0000256" key="2">
    <source>
        <dbReference type="ARBA" id="ARBA00004141"/>
    </source>
</evidence>
<evidence type="ECO:0000256" key="6">
    <source>
        <dbReference type="ARBA" id="ARBA00022692"/>
    </source>
</evidence>
<dbReference type="InterPro" id="IPR013656">
    <property type="entry name" value="PAS_4"/>
</dbReference>
<dbReference type="SMART" id="SM00086">
    <property type="entry name" value="PAC"/>
    <property type="match status" value="2"/>
</dbReference>
<keyword evidence="6" id="KW-0812">Transmembrane</keyword>
<keyword evidence="10" id="KW-1133">Transmembrane helix</keyword>
<evidence type="ECO:0000256" key="10">
    <source>
        <dbReference type="ARBA" id="ARBA00022989"/>
    </source>
</evidence>
<dbReference type="SUPFAM" id="SSF55874">
    <property type="entry name" value="ATPase domain of HSP90 chaperone/DNA topoisomerase II/histidine kinase"/>
    <property type="match status" value="1"/>
</dbReference>
<dbReference type="GO" id="GO:0006355">
    <property type="term" value="P:regulation of DNA-templated transcription"/>
    <property type="evidence" value="ECO:0007669"/>
    <property type="project" value="InterPro"/>
</dbReference>
<dbReference type="Pfam" id="PF00512">
    <property type="entry name" value="HisKA"/>
    <property type="match status" value="1"/>
</dbReference>
<keyword evidence="18" id="KW-1185">Reference proteome</keyword>
<dbReference type="Pfam" id="PF02518">
    <property type="entry name" value="HATPase_c"/>
    <property type="match status" value="1"/>
</dbReference>
<dbReference type="InterPro" id="IPR000700">
    <property type="entry name" value="PAS-assoc_C"/>
</dbReference>
<dbReference type="GO" id="GO:0000156">
    <property type="term" value="F:phosphorelay response regulator activity"/>
    <property type="evidence" value="ECO:0007669"/>
    <property type="project" value="TreeGrafter"/>
</dbReference>
<evidence type="ECO:0000256" key="12">
    <source>
        <dbReference type="ARBA" id="ARBA00023136"/>
    </source>
</evidence>
<dbReference type="SMART" id="SM00091">
    <property type="entry name" value="PAS"/>
    <property type="match status" value="2"/>
</dbReference>
<dbReference type="AlphaFoldDB" id="A0A5B8UZT7"/>